<name>A0A914Y8R8_9BILA</name>
<protein>
    <submittedName>
        <fullName evidence="3">Uncharacterized protein</fullName>
    </submittedName>
</protein>
<feature type="region of interest" description="Disordered" evidence="1">
    <location>
        <begin position="1"/>
        <end position="42"/>
    </location>
</feature>
<organism evidence="2 3">
    <name type="scientific">Panagrolaimus superbus</name>
    <dbReference type="NCBI Taxonomy" id="310955"/>
    <lineage>
        <taxon>Eukaryota</taxon>
        <taxon>Metazoa</taxon>
        <taxon>Ecdysozoa</taxon>
        <taxon>Nematoda</taxon>
        <taxon>Chromadorea</taxon>
        <taxon>Rhabditida</taxon>
        <taxon>Tylenchina</taxon>
        <taxon>Panagrolaimomorpha</taxon>
        <taxon>Panagrolaimoidea</taxon>
        <taxon>Panagrolaimidae</taxon>
        <taxon>Panagrolaimus</taxon>
    </lineage>
</organism>
<sequence>MESGKAVSEGDKVSEAEEACEFENASMSNHNGDEENEGVEEEKEMHNYYPGHYITSEFEQFFQRLALEPNNEIDLDVMYRVMCGRNVCDKKLTYICDFIEYQYMYIELENPLLTNLDHFDKVSDAAVIDGWTGYWMHDIAHAFNVSVVYTKISDPVGIVILSTLIALELFHRYPGRSVMRGRCIYVTGEALNFFRTVCCRTVF</sequence>
<evidence type="ECO:0000256" key="1">
    <source>
        <dbReference type="SAM" id="MobiDB-lite"/>
    </source>
</evidence>
<proteinExistence type="predicted"/>
<evidence type="ECO:0000313" key="3">
    <source>
        <dbReference type="WBParaSite" id="PSU_v2.g16587.t1"/>
    </source>
</evidence>
<accession>A0A914Y8R8</accession>
<evidence type="ECO:0000313" key="2">
    <source>
        <dbReference type="Proteomes" id="UP000887577"/>
    </source>
</evidence>
<dbReference type="WBParaSite" id="PSU_v2.g16587.t1">
    <property type="protein sequence ID" value="PSU_v2.g16587.t1"/>
    <property type="gene ID" value="PSU_v2.g16587"/>
</dbReference>
<dbReference type="AlphaFoldDB" id="A0A914Y8R8"/>
<keyword evidence="2" id="KW-1185">Reference proteome</keyword>
<reference evidence="3" key="1">
    <citation type="submission" date="2022-11" db="UniProtKB">
        <authorList>
            <consortium name="WormBaseParasite"/>
        </authorList>
    </citation>
    <scope>IDENTIFICATION</scope>
</reference>
<dbReference type="Proteomes" id="UP000887577">
    <property type="component" value="Unplaced"/>
</dbReference>